<dbReference type="InterPro" id="IPR020575">
    <property type="entry name" value="Hsp90_N"/>
</dbReference>
<dbReference type="PANTHER" id="PTHR11528">
    <property type="entry name" value="HEAT SHOCK PROTEIN 90 FAMILY MEMBER"/>
    <property type="match status" value="1"/>
</dbReference>
<keyword evidence="6 8" id="KW-0346">Stress response</keyword>
<comment type="caution">
    <text evidence="10">The sequence shown here is derived from an EMBL/GenBank/DDBJ whole genome shotgun (WGS) entry which is preliminary data.</text>
</comment>
<keyword evidence="11" id="KW-1185">Reference proteome</keyword>
<dbReference type="EMBL" id="JACOGI010000001">
    <property type="protein sequence ID" value="MBC3515826.1"/>
    <property type="molecule type" value="Genomic_DNA"/>
</dbReference>
<evidence type="ECO:0000313" key="11">
    <source>
        <dbReference type="Proteomes" id="UP000597668"/>
    </source>
</evidence>
<dbReference type="CDD" id="cd16927">
    <property type="entry name" value="HATPase_Hsp90-like"/>
    <property type="match status" value="1"/>
</dbReference>
<dbReference type="PIRSF" id="PIRSF002583">
    <property type="entry name" value="Hsp90"/>
    <property type="match status" value="1"/>
</dbReference>
<comment type="caution">
    <text evidence="8">Lacks conserved residue(s) required for the propagation of feature annotation.</text>
</comment>
<dbReference type="SUPFAM" id="SSF55874">
    <property type="entry name" value="ATPase domain of HSP90 chaperone/DNA topoisomerase II/histidine kinase"/>
    <property type="match status" value="1"/>
</dbReference>
<accession>A0A8J6IPI1</accession>
<feature type="binding site" evidence="9">
    <location>
        <position position="82"/>
    </location>
    <ligand>
        <name>ATP</name>
        <dbReference type="ChEBI" id="CHEBI:30616"/>
    </ligand>
</feature>
<evidence type="ECO:0000256" key="7">
    <source>
        <dbReference type="ARBA" id="ARBA00023186"/>
    </source>
</evidence>
<dbReference type="SUPFAM" id="SSF54211">
    <property type="entry name" value="Ribosomal protein S5 domain 2-like"/>
    <property type="match status" value="1"/>
</dbReference>
<dbReference type="PROSITE" id="PS00298">
    <property type="entry name" value="HSP90"/>
    <property type="match status" value="1"/>
</dbReference>
<organism evidence="10 11">
    <name type="scientific">Neobittarella massiliensis</name>
    <name type="common">ex Bilen et al. 2018</name>
    <dbReference type="NCBI Taxonomy" id="2041842"/>
    <lineage>
        <taxon>Bacteria</taxon>
        <taxon>Bacillati</taxon>
        <taxon>Bacillota</taxon>
        <taxon>Clostridia</taxon>
        <taxon>Eubacteriales</taxon>
        <taxon>Oscillospiraceae</taxon>
        <taxon>Neobittarella (ex Bilen et al. 2018)</taxon>
    </lineage>
</organism>
<dbReference type="GO" id="GO:0005737">
    <property type="term" value="C:cytoplasm"/>
    <property type="evidence" value="ECO:0007669"/>
    <property type="project" value="UniProtKB-SubCell"/>
</dbReference>
<evidence type="ECO:0000256" key="3">
    <source>
        <dbReference type="ARBA" id="ARBA00022490"/>
    </source>
</evidence>
<feature type="binding site" evidence="9">
    <location>
        <position position="35"/>
    </location>
    <ligand>
        <name>ATP</name>
        <dbReference type="ChEBI" id="CHEBI:30616"/>
    </ligand>
</feature>
<protein>
    <recommendedName>
        <fullName evidence="8">Chaperone protein HtpG</fullName>
    </recommendedName>
    <alternativeName>
        <fullName evidence="8">Heat shock protein HtpG</fullName>
    </alternativeName>
    <alternativeName>
        <fullName evidence="8">High temperature protein G</fullName>
    </alternativeName>
</protein>
<evidence type="ECO:0000256" key="2">
    <source>
        <dbReference type="ARBA" id="ARBA00008239"/>
    </source>
</evidence>
<dbReference type="GO" id="GO:0051082">
    <property type="term" value="F:unfolded protein binding"/>
    <property type="evidence" value="ECO:0007669"/>
    <property type="project" value="UniProtKB-UniRule"/>
</dbReference>
<dbReference type="FunFam" id="3.30.565.10:FF:000009">
    <property type="entry name" value="Molecular chaperone HtpG"/>
    <property type="match status" value="1"/>
</dbReference>
<dbReference type="InterPro" id="IPR020568">
    <property type="entry name" value="Ribosomal_Su5_D2-typ_SF"/>
</dbReference>
<dbReference type="Pfam" id="PF00183">
    <property type="entry name" value="HSP90"/>
    <property type="match status" value="1"/>
</dbReference>
<dbReference type="Gene3D" id="1.20.120.790">
    <property type="entry name" value="Heat shock protein 90, C-terminal domain"/>
    <property type="match status" value="1"/>
</dbReference>
<evidence type="ECO:0000313" key="10">
    <source>
        <dbReference type="EMBL" id="MBC3515826.1"/>
    </source>
</evidence>
<comment type="subunit">
    <text evidence="8">Homodimer.</text>
</comment>
<keyword evidence="4 8" id="KW-0547">Nucleotide-binding</keyword>
<feature type="binding site" evidence="9">
    <location>
        <begin position="97"/>
        <end position="98"/>
    </location>
    <ligand>
        <name>ATP</name>
        <dbReference type="ChEBI" id="CHEBI:30616"/>
    </ligand>
</feature>
<dbReference type="InterPro" id="IPR037196">
    <property type="entry name" value="HSP90_C"/>
</dbReference>
<dbReference type="HAMAP" id="MF_00505">
    <property type="entry name" value="HSP90"/>
    <property type="match status" value="1"/>
</dbReference>
<dbReference type="InterPro" id="IPR019805">
    <property type="entry name" value="Heat_shock_protein_90_CS"/>
</dbReference>
<evidence type="ECO:0000256" key="1">
    <source>
        <dbReference type="ARBA" id="ARBA00004496"/>
    </source>
</evidence>
<comment type="similarity">
    <text evidence="2 8">Belongs to the heat shock protein 90 family.</text>
</comment>
<dbReference type="InterPro" id="IPR001404">
    <property type="entry name" value="Hsp90_fam"/>
</dbReference>
<keyword evidence="3 8" id="KW-0963">Cytoplasm</keyword>
<dbReference type="PRINTS" id="PR00775">
    <property type="entry name" value="HEATSHOCK90"/>
</dbReference>
<dbReference type="NCBIfam" id="NF003555">
    <property type="entry name" value="PRK05218.1"/>
    <property type="match status" value="1"/>
</dbReference>
<dbReference type="InterPro" id="IPR036890">
    <property type="entry name" value="HATPase_C_sf"/>
</dbReference>
<feature type="binding site" evidence="9">
    <location>
        <position position="31"/>
    </location>
    <ligand>
        <name>ATP</name>
        <dbReference type="ChEBI" id="CHEBI:30616"/>
    </ligand>
</feature>
<comment type="subcellular location">
    <subcellularLocation>
        <location evidence="1 8">Cytoplasm</location>
    </subcellularLocation>
</comment>
<feature type="binding site" evidence="9">
    <location>
        <begin position="120"/>
        <end position="125"/>
    </location>
    <ligand>
        <name>ATP</name>
        <dbReference type="ChEBI" id="CHEBI:30616"/>
    </ligand>
</feature>
<sequence length="632" mass="72296">MAKKQFKAESKRLLDLMIHSIYSNREIFLREILSNASDAIDKLCYRGLTDREVGLSRDDFYIEILPDREARTITVRDNGIGMDRQSLEENLGTIASSGSLQFKKEIAGQEGADDTDIIGQFGVGFYSAFIVSDKVTVITRPYGSDVAYKWVSSGADGYTITECARDTAGTDVIMHLKEDTEDDKYSEFLEEYRLRSLVKKYSDYIRWPIKMMVTKSRPVEVGEGEDKKTEYEQYSEVDTLNSMVPIWHRPKSEVTSEEYADFYREKCGDFEAPLTTIRVSTEGLTSYEALLFIPARTPYNYYSNDYQKGLQLYSSGVLIMENCADLLPEHFRFVKGVVDSPDVSLNISREMLQQDRQVRTIATNIEKKIRRELEKLLESDREKYESFFAQFGLQLKYGTVGDYGAHKDQLRDLLLFYSSTQEKPVTLKEYVARMPEDQKEIYYACGDSVQKIANLPQTEAIRDRGWEILYLTDEVDEFVMQILHDQDGKELKNVNAAELPESEEEKKAAKEKEEQSGELLAFLKETLKDKVSDVQISSKLKSHPVFLSSTGEVTLEMEKYFAQMKMEDAPKAQRVLELGADHPMFNKLQQAFSGDRDRAAKLAQLLYQQASLIAGFAIEDPTAYTDLVCELL</sequence>
<dbReference type="GO" id="GO:0140662">
    <property type="term" value="F:ATP-dependent protein folding chaperone"/>
    <property type="evidence" value="ECO:0007669"/>
    <property type="project" value="InterPro"/>
</dbReference>
<gene>
    <name evidence="8 10" type="primary">htpG</name>
    <name evidence="10" type="ORF">H8K20_05380</name>
</gene>
<keyword evidence="5 8" id="KW-0067">ATP-binding</keyword>
<evidence type="ECO:0000256" key="9">
    <source>
        <dbReference type="PIRSR" id="PIRSR002583-1"/>
    </source>
</evidence>
<evidence type="ECO:0000256" key="6">
    <source>
        <dbReference type="ARBA" id="ARBA00023016"/>
    </source>
</evidence>
<dbReference type="RefSeq" id="WP_186487702.1">
    <property type="nucleotide sequence ID" value="NZ_JACOGI010000001.1"/>
</dbReference>
<feature type="binding site" evidence="9">
    <location>
        <position position="349"/>
    </location>
    <ligand>
        <name>ATP</name>
        <dbReference type="ChEBI" id="CHEBI:30616"/>
    </ligand>
</feature>
<evidence type="ECO:0000256" key="4">
    <source>
        <dbReference type="ARBA" id="ARBA00022741"/>
    </source>
</evidence>
<feature type="region of interest" description="C" evidence="8">
    <location>
        <begin position="560"/>
        <end position="632"/>
    </location>
</feature>
<dbReference type="Pfam" id="PF13589">
    <property type="entry name" value="HATPase_c_3"/>
    <property type="match status" value="1"/>
</dbReference>
<feature type="binding site" evidence="9">
    <location>
        <position position="90"/>
    </location>
    <ligand>
        <name>ATP</name>
        <dbReference type="ChEBI" id="CHEBI:30616"/>
    </ligand>
</feature>
<dbReference type="SUPFAM" id="SSF110942">
    <property type="entry name" value="HSP90 C-terminal domain"/>
    <property type="match status" value="1"/>
</dbReference>
<feature type="region of interest" description="A; substrate-binding" evidence="8">
    <location>
        <begin position="1"/>
        <end position="349"/>
    </location>
</feature>
<proteinExistence type="inferred from homology"/>
<dbReference type="GO" id="GO:0005524">
    <property type="term" value="F:ATP binding"/>
    <property type="evidence" value="ECO:0007669"/>
    <property type="project" value="UniProtKB-UniRule"/>
</dbReference>
<reference evidence="10" key="1">
    <citation type="submission" date="2020-08" db="EMBL/GenBank/DDBJ databases">
        <authorList>
            <person name="Liu C."/>
            <person name="Sun Q."/>
        </authorList>
    </citation>
    <scope>NUCLEOTIDE SEQUENCE</scope>
    <source>
        <strain evidence="10">NSJ-65</strain>
    </source>
</reference>
<evidence type="ECO:0000256" key="5">
    <source>
        <dbReference type="ARBA" id="ARBA00022840"/>
    </source>
</evidence>
<dbReference type="Proteomes" id="UP000597668">
    <property type="component" value="Unassembled WGS sequence"/>
</dbReference>
<keyword evidence="7 8" id="KW-0143">Chaperone</keyword>
<name>A0A8J6IPI1_9FIRM</name>
<dbReference type="Gene3D" id="3.30.565.10">
    <property type="entry name" value="Histidine kinase-like ATPase, C-terminal domain"/>
    <property type="match status" value="1"/>
</dbReference>
<feature type="binding site" evidence="9">
    <location>
        <position position="170"/>
    </location>
    <ligand>
        <name>ATP</name>
        <dbReference type="ChEBI" id="CHEBI:30616"/>
    </ligand>
</feature>
<dbReference type="Gene3D" id="3.40.50.11260">
    <property type="match status" value="1"/>
</dbReference>
<comment type="function">
    <text evidence="8">Molecular chaperone. Has ATPase activity.</text>
</comment>
<evidence type="ECO:0000256" key="8">
    <source>
        <dbReference type="HAMAP-Rule" id="MF_00505"/>
    </source>
</evidence>
<dbReference type="AlphaFoldDB" id="A0A8J6IPI1"/>
<dbReference type="GO" id="GO:0016887">
    <property type="term" value="F:ATP hydrolysis activity"/>
    <property type="evidence" value="ECO:0007669"/>
    <property type="project" value="InterPro"/>
</dbReference>
<dbReference type="Gene3D" id="3.30.230.80">
    <property type="match status" value="1"/>
</dbReference>
<feature type="binding site" evidence="9">
    <location>
        <position position="77"/>
    </location>
    <ligand>
        <name>ATP</name>
        <dbReference type="ChEBI" id="CHEBI:30616"/>
    </ligand>
</feature>